<dbReference type="GO" id="GO:0016652">
    <property type="term" value="F:oxidoreductase activity, acting on NAD(P)H as acceptor"/>
    <property type="evidence" value="ECO:0007669"/>
    <property type="project" value="UniProtKB-UniRule"/>
</dbReference>
<organism evidence="8 9">
    <name type="scientific">Roseibium aggregatum</name>
    <dbReference type="NCBI Taxonomy" id="187304"/>
    <lineage>
        <taxon>Bacteria</taxon>
        <taxon>Pseudomonadati</taxon>
        <taxon>Pseudomonadota</taxon>
        <taxon>Alphaproteobacteria</taxon>
        <taxon>Hyphomicrobiales</taxon>
        <taxon>Stappiaceae</taxon>
        <taxon>Roseibium</taxon>
    </lineage>
</organism>
<dbReference type="GO" id="GO:0010181">
    <property type="term" value="F:FMN binding"/>
    <property type="evidence" value="ECO:0007669"/>
    <property type="project" value="UniProtKB-UniRule"/>
</dbReference>
<keyword evidence="1 6" id="KW-0285">Flavoprotein</keyword>
<dbReference type="Proteomes" id="UP000664096">
    <property type="component" value="Unassembled WGS sequence"/>
</dbReference>
<dbReference type="Pfam" id="PF02525">
    <property type="entry name" value="Flavodoxin_2"/>
    <property type="match status" value="1"/>
</dbReference>
<feature type="binding site" evidence="6">
    <location>
        <position position="10"/>
    </location>
    <ligand>
        <name>FMN</name>
        <dbReference type="ChEBI" id="CHEBI:58210"/>
    </ligand>
</feature>
<keyword evidence="2 6" id="KW-0288">FMN</keyword>
<dbReference type="PANTHER" id="PTHR43741:SF4">
    <property type="entry name" value="FMN-DEPENDENT NADH:QUINONE OXIDOREDUCTASE"/>
    <property type="match status" value="1"/>
</dbReference>
<dbReference type="InterPro" id="IPR003680">
    <property type="entry name" value="Flavodoxin_fold"/>
</dbReference>
<name>A0A939EHV3_9HYPH</name>
<evidence type="ECO:0000313" key="8">
    <source>
        <dbReference type="EMBL" id="MBN9673309.1"/>
    </source>
</evidence>
<gene>
    <name evidence="6" type="primary">azoR</name>
    <name evidence="8" type="ORF">JF539_23320</name>
</gene>
<comment type="function">
    <text evidence="6">Also exhibits azoreductase activity. Catalyzes the reductive cleavage of the azo bond in aromatic azo compounds to the corresponding amines.</text>
</comment>
<evidence type="ECO:0000256" key="3">
    <source>
        <dbReference type="ARBA" id="ARBA00023002"/>
    </source>
</evidence>
<dbReference type="EC" id="1.6.5.-" evidence="6"/>
<comment type="caution">
    <text evidence="6">Lacks conserved residue(s) required for the propagation of feature annotation.</text>
</comment>
<evidence type="ECO:0000313" key="9">
    <source>
        <dbReference type="Proteomes" id="UP000664096"/>
    </source>
</evidence>
<dbReference type="InterPro" id="IPR023048">
    <property type="entry name" value="NADH:quinone_OxRdtase_FMN_depd"/>
</dbReference>
<dbReference type="Gene3D" id="3.40.50.360">
    <property type="match status" value="1"/>
</dbReference>
<comment type="cofactor">
    <cofactor evidence="6">
        <name>FMN</name>
        <dbReference type="ChEBI" id="CHEBI:58210"/>
    </cofactor>
    <text evidence="6">Binds 1 FMN per subunit.</text>
</comment>
<feature type="binding site" evidence="6">
    <location>
        <begin position="16"/>
        <end position="18"/>
    </location>
    <ligand>
        <name>FMN</name>
        <dbReference type="ChEBI" id="CHEBI:58210"/>
    </ligand>
</feature>
<comment type="similarity">
    <text evidence="6">Belongs to the azoreductase type 1 family.</text>
</comment>
<comment type="catalytic activity">
    <reaction evidence="6">
        <text>2 a quinone + NADH + H(+) = 2 a 1,4-benzosemiquinone + NAD(+)</text>
        <dbReference type="Rhea" id="RHEA:65952"/>
        <dbReference type="ChEBI" id="CHEBI:15378"/>
        <dbReference type="ChEBI" id="CHEBI:57540"/>
        <dbReference type="ChEBI" id="CHEBI:57945"/>
        <dbReference type="ChEBI" id="CHEBI:132124"/>
        <dbReference type="ChEBI" id="CHEBI:134225"/>
    </reaction>
</comment>
<evidence type="ECO:0000256" key="6">
    <source>
        <dbReference type="HAMAP-Rule" id="MF_01216"/>
    </source>
</evidence>
<proteinExistence type="inferred from homology"/>
<dbReference type="SUPFAM" id="SSF52218">
    <property type="entry name" value="Flavoproteins"/>
    <property type="match status" value="1"/>
</dbReference>
<evidence type="ECO:0000256" key="2">
    <source>
        <dbReference type="ARBA" id="ARBA00022643"/>
    </source>
</evidence>
<dbReference type="GO" id="GO:0016655">
    <property type="term" value="F:oxidoreductase activity, acting on NAD(P)H, quinone or similar compound as acceptor"/>
    <property type="evidence" value="ECO:0007669"/>
    <property type="project" value="InterPro"/>
</dbReference>
<protein>
    <recommendedName>
        <fullName evidence="6">FMN dependent NADH:quinone oxidoreductase</fullName>
        <ecNumber evidence="6">1.6.5.-</ecNumber>
    </recommendedName>
    <alternativeName>
        <fullName evidence="6">Azo-dye reductase</fullName>
    </alternativeName>
    <alternativeName>
        <fullName evidence="6">FMN-dependent NADH-azo compound oxidoreductase</fullName>
    </alternativeName>
    <alternativeName>
        <fullName evidence="6">FMN-dependent NADH-azoreductase</fullName>
        <ecNumber evidence="6">1.7.1.17</ecNumber>
    </alternativeName>
</protein>
<evidence type="ECO:0000256" key="5">
    <source>
        <dbReference type="ARBA" id="ARBA00048542"/>
    </source>
</evidence>
<reference evidence="8" key="1">
    <citation type="submission" date="2020-12" db="EMBL/GenBank/DDBJ databases">
        <title>Oil enriched cultivation method for isolating marine PHA-producing bacteria.</title>
        <authorList>
            <person name="Zheng W."/>
            <person name="Yu S."/>
            <person name="Huang Y."/>
        </authorList>
    </citation>
    <scope>NUCLEOTIDE SEQUENCE</scope>
    <source>
        <strain evidence="8">SY-2-12</strain>
    </source>
</reference>
<dbReference type="RefSeq" id="WP_207143152.1">
    <property type="nucleotide sequence ID" value="NZ_JAEKJZ010000006.1"/>
</dbReference>
<comment type="function">
    <text evidence="6">Quinone reductase that provides resistance to thiol-specific stress caused by electrophilic quinones.</text>
</comment>
<dbReference type="EC" id="1.7.1.17" evidence="6"/>
<comment type="subunit">
    <text evidence="6">Homodimer.</text>
</comment>
<evidence type="ECO:0000256" key="1">
    <source>
        <dbReference type="ARBA" id="ARBA00022630"/>
    </source>
</evidence>
<evidence type="ECO:0000259" key="7">
    <source>
        <dbReference type="Pfam" id="PF02525"/>
    </source>
</evidence>
<dbReference type="InterPro" id="IPR029039">
    <property type="entry name" value="Flavoprotein-like_sf"/>
</dbReference>
<comment type="catalytic activity">
    <reaction evidence="5">
        <text>N,N-dimethyl-1,4-phenylenediamine + anthranilate + 2 NAD(+) = 2-(4-dimethylaminophenyl)diazenylbenzoate + 2 NADH + 2 H(+)</text>
        <dbReference type="Rhea" id="RHEA:55872"/>
        <dbReference type="ChEBI" id="CHEBI:15378"/>
        <dbReference type="ChEBI" id="CHEBI:15783"/>
        <dbReference type="ChEBI" id="CHEBI:16567"/>
        <dbReference type="ChEBI" id="CHEBI:57540"/>
        <dbReference type="ChEBI" id="CHEBI:57945"/>
        <dbReference type="ChEBI" id="CHEBI:71579"/>
        <dbReference type="EC" id="1.7.1.17"/>
    </reaction>
    <physiologicalReaction direction="right-to-left" evidence="5">
        <dbReference type="Rhea" id="RHEA:55874"/>
    </physiologicalReaction>
</comment>
<feature type="domain" description="Flavodoxin-like fold" evidence="7">
    <location>
        <begin position="4"/>
        <end position="200"/>
    </location>
</feature>
<dbReference type="EMBL" id="JAEKJZ010000006">
    <property type="protein sequence ID" value="MBN9673309.1"/>
    <property type="molecule type" value="Genomic_DNA"/>
</dbReference>
<sequence length="204" mass="22204">MTLLLRINSSSRSDGSHSTAIADHFETCFREKHGDCRVVTRQVADGSIPLISQKTIEGFYFPETDLPADLRQATALSDTLIAELQEADTLLIATPIYNFGVPAALKAWIDQIVRVGHTFSYDGEAFSGLVRTRRAVVVGTYGAEGYLEGQPFAAANFVQPYLNFLLSFLGIQDIRFISAQGTVADPETAAARVEAAKEECRLAA</sequence>
<dbReference type="AlphaFoldDB" id="A0A939EHV3"/>
<dbReference type="GO" id="GO:0009055">
    <property type="term" value="F:electron transfer activity"/>
    <property type="evidence" value="ECO:0007669"/>
    <property type="project" value="UniProtKB-UniRule"/>
</dbReference>
<dbReference type="PANTHER" id="PTHR43741">
    <property type="entry name" value="FMN-DEPENDENT NADH-AZOREDUCTASE 1"/>
    <property type="match status" value="1"/>
</dbReference>
<dbReference type="HAMAP" id="MF_01216">
    <property type="entry name" value="Azoreductase_type1"/>
    <property type="match status" value="1"/>
</dbReference>
<comment type="caution">
    <text evidence="8">The sequence shown here is derived from an EMBL/GenBank/DDBJ whole genome shotgun (WGS) entry which is preliminary data.</text>
</comment>
<accession>A0A939EHV3</accession>
<evidence type="ECO:0000256" key="4">
    <source>
        <dbReference type="ARBA" id="ARBA00023027"/>
    </source>
</evidence>
<keyword evidence="4 6" id="KW-0520">NAD</keyword>
<dbReference type="InterPro" id="IPR050104">
    <property type="entry name" value="FMN-dep_NADH:Q_OxRdtase_AzoR1"/>
</dbReference>
<keyword evidence="3 6" id="KW-0560">Oxidoreductase</keyword>